<reference evidence="4 5" key="1">
    <citation type="submission" date="2024-11" db="EMBL/GenBank/DDBJ databases">
        <title>Chromosome-level genome assembly of the freshwater bivalve Anodonta woodiana.</title>
        <authorList>
            <person name="Chen X."/>
        </authorList>
    </citation>
    <scope>NUCLEOTIDE SEQUENCE [LARGE SCALE GENOMIC DNA]</scope>
    <source>
        <strain evidence="4">MN2024</strain>
        <tissue evidence="4">Gills</tissue>
    </source>
</reference>
<gene>
    <name evidence="4" type="ORF">ACJMK2_044602</name>
</gene>
<feature type="domain" description="MIB/HERC2" evidence="3">
    <location>
        <begin position="656"/>
        <end position="728"/>
    </location>
</feature>
<evidence type="ECO:0000259" key="3">
    <source>
        <dbReference type="PROSITE" id="PS51416"/>
    </source>
</evidence>
<dbReference type="InterPro" id="IPR037252">
    <property type="entry name" value="Mib_Herc2_sf"/>
</dbReference>
<proteinExistence type="predicted"/>
<dbReference type="AlphaFoldDB" id="A0ABD3W3S2"/>
<dbReference type="EMBL" id="JBJQND010000009">
    <property type="protein sequence ID" value="KAL3867396.1"/>
    <property type="molecule type" value="Genomic_DNA"/>
</dbReference>
<feature type="compositionally biased region" description="Polar residues" evidence="1">
    <location>
        <begin position="187"/>
        <end position="224"/>
    </location>
</feature>
<dbReference type="Pfam" id="PF06701">
    <property type="entry name" value="MIB_HERC2"/>
    <property type="match status" value="1"/>
</dbReference>
<organism evidence="4 5">
    <name type="scientific">Sinanodonta woodiana</name>
    <name type="common">Chinese pond mussel</name>
    <name type="synonym">Anodonta woodiana</name>
    <dbReference type="NCBI Taxonomy" id="1069815"/>
    <lineage>
        <taxon>Eukaryota</taxon>
        <taxon>Metazoa</taxon>
        <taxon>Spiralia</taxon>
        <taxon>Lophotrochozoa</taxon>
        <taxon>Mollusca</taxon>
        <taxon>Bivalvia</taxon>
        <taxon>Autobranchia</taxon>
        <taxon>Heteroconchia</taxon>
        <taxon>Palaeoheterodonta</taxon>
        <taxon>Unionida</taxon>
        <taxon>Unionoidea</taxon>
        <taxon>Unionidae</taxon>
        <taxon>Unioninae</taxon>
        <taxon>Sinanodonta</taxon>
    </lineage>
</organism>
<keyword evidence="5" id="KW-1185">Reference proteome</keyword>
<accession>A0ABD3W3S2</accession>
<feature type="compositionally biased region" description="Polar residues" evidence="1">
    <location>
        <begin position="145"/>
        <end position="161"/>
    </location>
</feature>
<dbReference type="SUPFAM" id="SSF53300">
    <property type="entry name" value="vWA-like"/>
    <property type="match status" value="1"/>
</dbReference>
<sequence>MWLHLFKFSDLLFRIQQLEKRDKKREKEVKLLVKAVQNLSERFDNFLTNLESRLDLSSDGGDYLQSQDSTNLPTELKTLENIKIANSQSKLHNMATHHSEVMQNSLTSTDNSSSINSISIPSFAVVSSVTNETVEHSQGHGGKVLSQSKPPIAINPSNSVIEPNHEHRVKLSSVSNFSKGQNINKTSESISANSKVAQPTDTHFGTSYQLQHDSDVSQKTSQDIRSPVVVSDIPSKNQTSNIQKTQVLKSQPALPTDSPDVENPDSSLVPNHGQKTYLAQSAGFNSGSATVGIVKPNFTQPKQKQQATSVTSTEHDDIDVNSEMKYVNLRYWKMEKLIAPQSPYADSQCLKTVLCIDISASMRTNNAWDQMTQFFREFMNASAVRENVTEEQTFAIATFGIQTKIVQKMTMDLNRLHQTFESLILGGPSPLYGGLYKALFAAEPVTPVRVAGMLIYPRVILISDGHATDPTLIQGPDVVEEEKMQMIMDSTCEVAKELALRKVRVYCVPVGNANLTLMEKIASITHGRIYSFKDGALLAKLTKHNEVILDHDENARKFSLAGMNERAHTSFNEVEHDRRVYEERANSEESLPKLGCRVRRGPDWNRGNEDGNRVGTVVGHPSDYWVNVVWDCNKAIRDYSYGARGNFEVVIIDDPRVLQFDEVIAVGCHVHRGKDWSNGNDDGGPGSTGVVLKVQEDGIVLVRWENRRKIYCNFGKDGKFAVEVCNPFDVQQLPELDTTPYLHSPDNPPKKNAVKKNKNA</sequence>
<dbReference type="SMART" id="SM00327">
    <property type="entry name" value="VWA"/>
    <property type="match status" value="1"/>
</dbReference>
<dbReference type="InterPro" id="IPR010606">
    <property type="entry name" value="Mib_Herc2"/>
</dbReference>
<feature type="region of interest" description="Disordered" evidence="1">
    <location>
        <begin position="187"/>
        <end position="267"/>
    </location>
</feature>
<dbReference type="Proteomes" id="UP001634394">
    <property type="component" value="Unassembled WGS sequence"/>
</dbReference>
<feature type="compositionally biased region" description="Polar residues" evidence="1">
    <location>
        <begin position="234"/>
        <end position="249"/>
    </location>
</feature>
<dbReference type="PROSITE" id="PS51416">
    <property type="entry name" value="MIB_HERC2"/>
    <property type="match status" value="1"/>
</dbReference>
<evidence type="ECO:0000313" key="5">
    <source>
        <dbReference type="Proteomes" id="UP001634394"/>
    </source>
</evidence>
<protein>
    <submittedName>
        <fullName evidence="4">Uncharacterized protein</fullName>
    </submittedName>
</protein>
<dbReference type="InterPro" id="IPR036465">
    <property type="entry name" value="vWFA_dom_sf"/>
</dbReference>
<dbReference type="Gene3D" id="2.30.30.40">
    <property type="entry name" value="SH3 Domains"/>
    <property type="match status" value="2"/>
</dbReference>
<dbReference type="PROSITE" id="PS50234">
    <property type="entry name" value="VWFA"/>
    <property type="match status" value="1"/>
</dbReference>
<dbReference type="EMBL" id="JBJQND010000009">
    <property type="protein sequence ID" value="KAL3867397.1"/>
    <property type="molecule type" value="Genomic_DNA"/>
</dbReference>
<feature type="domain" description="VWFA" evidence="2">
    <location>
        <begin position="351"/>
        <end position="547"/>
    </location>
</feature>
<evidence type="ECO:0000259" key="2">
    <source>
        <dbReference type="PROSITE" id="PS50234"/>
    </source>
</evidence>
<name>A0ABD3W3S2_SINWO</name>
<evidence type="ECO:0000256" key="1">
    <source>
        <dbReference type="SAM" id="MobiDB-lite"/>
    </source>
</evidence>
<dbReference type="InterPro" id="IPR002035">
    <property type="entry name" value="VWF_A"/>
</dbReference>
<dbReference type="CDD" id="cd00198">
    <property type="entry name" value="vWFA"/>
    <property type="match status" value="1"/>
</dbReference>
<evidence type="ECO:0000313" key="4">
    <source>
        <dbReference type="EMBL" id="KAL3867397.1"/>
    </source>
</evidence>
<comment type="caution">
    <text evidence="4">The sequence shown here is derived from an EMBL/GenBank/DDBJ whole genome shotgun (WGS) entry which is preliminary data.</text>
</comment>
<feature type="region of interest" description="Disordered" evidence="1">
    <location>
        <begin position="737"/>
        <end position="760"/>
    </location>
</feature>
<dbReference type="Gene3D" id="3.40.50.410">
    <property type="entry name" value="von Willebrand factor, type A domain"/>
    <property type="match status" value="1"/>
</dbReference>
<feature type="region of interest" description="Disordered" evidence="1">
    <location>
        <begin position="136"/>
        <end position="163"/>
    </location>
</feature>
<dbReference type="Pfam" id="PF00092">
    <property type="entry name" value="VWA"/>
    <property type="match status" value="1"/>
</dbReference>
<dbReference type="SUPFAM" id="SSF159034">
    <property type="entry name" value="Mib/herc2 domain-like"/>
    <property type="match status" value="2"/>
</dbReference>